<sequence length="106" mass="12028">MKVFLLFSGSGTMVVLTDRSQVDDQSFLAVLAGKGVEKFVAYEIPVPLARERYGHHFEKAEQELSADRPLRVLDYNGERAMRLFQFAELGAVVMHEPEGYTEQKSF</sequence>
<proteinExistence type="predicted"/>
<evidence type="ECO:0008006" key="3">
    <source>
        <dbReference type="Google" id="ProtNLM"/>
    </source>
</evidence>
<dbReference type="OrthoDB" id="5420735at2"/>
<reference evidence="2" key="1">
    <citation type="journal article" date="2019" name="J. Bacteriol.">
        <title>A Mutagenic Screen Identifies a TonB-Dependent Receptor Required for the Lanthanide Metal Switch in the Type I Methanotroph 'Methylotuvimicrobium buryatense' 5GB1C.</title>
        <authorList>
            <person name="Groom J.D."/>
            <person name="Ford S.M."/>
            <person name="Pesesky M.W."/>
            <person name="Lidstrom M.E."/>
        </authorList>
    </citation>
    <scope>NUCLEOTIDE SEQUENCE [LARGE SCALE GENOMIC DNA]</scope>
    <source>
        <strain evidence="2">5GB1C</strain>
    </source>
</reference>
<dbReference type="Proteomes" id="UP000305881">
    <property type="component" value="Chromosome"/>
</dbReference>
<dbReference type="KEGG" id="mbur:EQU24_15225"/>
<keyword evidence="2" id="KW-1185">Reference proteome</keyword>
<evidence type="ECO:0000313" key="2">
    <source>
        <dbReference type="Proteomes" id="UP000305881"/>
    </source>
</evidence>
<dbReference type="AlphaFoldDB" id="A0A4P9USC3"/>
<protein>
    <recommendedName>
        <fullName evidence="3">Cytosolic protein</fullName>
    </recommendedName>
</protein>
<dbReference type="RefSeq" id="WP_017838679.1">
    <property type="nucleotide sequence ID" value="NZ_CP035467.1"/>
</dbReference>
<accession>A0A4P9USC3</accession>
<dbReference type="EMBL" id="CP035467">
    <property type="protein sequence ID" value="QCW83443.1"/>
    <property type="molecule type" value="Genomic_DNA"/>
</dbReference>
<dbReference type="STRING" id="675511.GCA_000341735_00003"/>
<evidence type="ECO:0000313" key="1">
    <source>
        <dbReference type="EMBL" id="QCW83443.1"/>
    </source>
</evidence>
<gene>
    <name evidence="1" type="ORF">EQU24_15225</name>
</gene>
<name>A0A4P9USC3_METBY</name>
<organism evidence="1 2">
    <name type="scientific">Methylotuvimicrobium buryatense</name>
    <name type="common">Methylomicrobium buryatense</name>
    <dbReference type="NCBI Taxonomy" id="95641"/>
    <lineage>
        <taxon>Bacteria</taxon>
        <taxon>Pseudomonadati</taxon>
        <taxon>Pseudomonadota</taxon>
        <taxon>Gammaproteobacteria</taxon>
        <taxon>Methylococcales</taxon>
        <taxon>Methylococcaceae</taxon>
        <taxon>Methylotuvimicrobium</taxon>
    </lineage>
</organism>